<dbReference type="Ensembl" id="ENSSCAT00000002376.1">
    <property type="protein sequence ID" value="ENSSCAP00000002014.1"/>
    <property type="gene ID" value="ENSSCAG00000001758.1"/>
</dbReference>
<reference evidence="1" key="1">
    <citation type="submission" date="2025-08" db="UniProtKB">
        <authorList>
            <consortium name="Ensembl"/>
        </authorList>
    </citation>
    <scope>IDENTIFICATION</scope>
</reference>
<accession>A0A8C9KX32</accession>
<evidence type="ECO:0000313" key="1">
    <source>
        <dbReference type="Ensembl" id="ENSSCAP00000002014.1"/>
    </source>
</evidence>
<protein>
    <submittedName>
        <fullName evidence="1">Uncharacterized protein</fullName>
    </submittedName>
</protein>
<evidence type="ECO:0000313" key="2">
    <source>
        <dbReference type="Proteomes" id="UP000694409"/>
    </source>
</evidence>
<reference evidence="1" key="2">
    <citation type="submission" date="2025-09" db="UniProtKB">
        <authorList>
            <consortium name="Ensembl"/>
        </authorList>
    </citation>
    <scope>IDENTIFICATION</scope>
</reference>
<organism evidence="1 2">
    <name type="scientific">Serinus canaria</name>
    <name type="common">Island canary</name>
    <name type="synonym">Fringilla canaria</name>
    <dbReference type="NCBI Taxonomy" id="9135"/>
    <lineage>
        <taxon>Eukaryota</taxon>
        <taxon>Metazoa</taxon>
        <taxon>Chordata</taxon>
        <taxon>Craniata</taxon>
        <taxon>Vertebrata</taxon>
        <taxon>Euteleostomi</taxon>
        <taxon>Archelosauria</taxon>
        <taxon>Archosauria</taxon>
        <taxon>Dinosauria</taxon>
        <taxon>Saurischia</taxon>
        <taxon>Theropoda</taxon>
        <taxon>Coelurosauria</taxon>
        <taxon>Aves</taxon>
        <taxon>Neognathae</taxon>
        <taxon>Neoaves</taxon>
        <taxon>Telluraves</taxon>
        <taxon>Australaves</taxon>
        <taxon>Passeriformes</taxon>
        <taxon>Passeroidea</taxon>
        <taxon>Fringillidae</taxon>
        <taxon>Carduelinae</taxon>
        <taxon>Serinus</taxon>
    </lineage>
</organism>
<dbReference type="AlphaFoldDB" id="A0A8C9KX32"/>
<dbReference type="Proteomes" id="UP000694409">
    <property type="component" value="Unassembled WGS sequence"/>
</dbReference>
<sequence>VPVSLRCPHVPGVSRRCRRSAARRVPMFPMCPRCVPQVSLAAQPRRQFRSTPLSRDIDTAAKFIGAGAPPWACGLGAGSAPSSGSLIIGYA</sequence>
<name>A0A8C9KX32_SERCA</name>
<proteinExistence type="predicted"/>
<keyword evidence="2" id="KW-1185">Reference proteome</keyword>